<proteinExistence type="predicted"/>
<gene>
    <name evidence="2" type="ORF">METZ01_LOCUS68722</name>
</gene>
<dbReference type="AlphaFoldDB" id="A0A381TK03"/>
<dbReference type="PROSITE" id="PS50005">
    <property type="entry name" value="TPR"/>
    <property type="match status" value="2"/>
</dbReference>
<evidence type="ECO:0000313" key="2">
    <source>
        <dbReference type="EMBL" id="SVA15868.1"/>
    </source>
</evidence>
<dbReference type="SMART" id="SM00028">
    <property type="entry name" value="TPR"/>
    <property type="match status" value="3"/>
</dbReference>
<dbReference type="EMBL" id="UINC01004648">
    <property type="protein sequence ID" value="SVA15868.1"/>
    <property type="molecule type" value="Genomic_DNA"/>
</dbReference>
<organism evidence="2">
    <name type="scientific">marine metagenome</name>
    <dbReference type="NCBI Taxonomy" id="408172"/>
    <lineage>
        <taxon>unclassified sequences</taxon>
        <taxon>metagenomes</taxon>
        <taxon>ecological metagenomes</taxon>
    </lineage>
</organism>
<protein>
    <submittedName>
        <fullName evidence="2">Uncharacterized protein</fullName>
    </submittedName>
</protein>
<sequence length="166" mass="17688">MAWWTKLFGGSAGVRRVAYYDEGLELLGESKFHEALTSFRLALKESPGDTVVLQQIAIAYTRIGMTEEAVKTYRHVLQKTPEAAGAHYGLAFLLVRSGQEPAAIPHLRAFLENAPVGQEAGDHVSHARDMLAKLTGEGGGDTGDGGGEGGAAPVSDGPRHTQDDLF</sequence>
<dbReference type="Gene3D" id="1.25.40.10">
    <property type="entry name" value="Tetratricopeptide repeat domain"/>
    <property type="match status" value="1"/>
</dbReference>
<evidence type="ECO:0000256" key="1">
    <source>
        <dbReference type="SAM" id="MobiDB-lite"/>
    </source>
</evidence>
<feature type="compositionally biased region" description="Gly residues" evidence="1">
    <location>
        <begin position="136"/>
        <end position="150"/>
    </location>
</feature>
<feature type="compositionally biased region" description="Basic and acidic residues" evidence="1">
    <location>
        <begin position="157"/>
        <end position="166"/>
    </location>
</feature>
<dbReference type="InterPro" id="IPR019734">
    <property type="entry name" value="TPR_rpt"/>
</dbReference>
<feature type="region of interest" description="Disordered" evidence="1">
    <location>
        <begin position="133"/>
        <end position="166"/>
    </location>
</feature>
<dbReference type="InterPro" id="IPR011990">
    <property type="entry name" value="TPR-like_helical_dom_sf"/>
</dbReference>
<dbReference type="SUPFAM" id="SSF48452">
    <property type="entry name" value="TPR-like"/>
    <property type="match status" value="1"/>
</dbReference>
<reference evidence="2" key="1">
    <citation type="submission" date="2018-05" db="EMBL/GenBank/DDBJ databases">
        <authorList>
            <person name="Lanie J.A."/>
            <person name="Ng W.-L."/>
            <person name="Kazmierczak K.M."/>
            <person name="Andrzejewski T.M."/>
            <person name="Davidsen T.M."/>
            <person name="Wayne K.J."/>
            <person name="Tettelin H."/>
            <person name="Glass J.I."/>
            <person name="Rusch D."/>
            <person name="Podicherti R."/>
            <person name="Tsui H.-C.T."/>
            <person name="Winkler M.E."/>
        </authorList>
    </citation>
    <scope>NUCLEOTIDE SEQUENCE</scope>
</reference>
<name>A0A381TK03_9ZZZZ</name>
<accession>A0A381TK03</accession>